<proteinExistence type="predicted"/>
<protein>
    <submittedName>
        <fullName evidence="2">Membrane protein</fullName>
    </submittedName>
</protein>
<keyword evidence="1" id="KW-0812">Transmembrane</keyword>
<reference evidence="2" key="2">
    <citation type="submission" date="2020-09" db="EMBL/GenBank/DDBJ databases">
        <authorList>
            <person name="Sun Q."/>
            <person name="Ohkuma M."/>
        </authorList>
    </citation>
    <scope>NUCLEOTIDE SEQUENCE</scope>
    <source>
        <strain evidence="2">JCM 4335</strain>
    </source>
</reference>
<organism evidence="2 3">
    <name type="scientific">Streptomyces roseolilacinus</name>
    <dbReference type="NCBI Taxonomy" id="66904"/>
    <lineage>
        <taxon>Bacteria</taxon>
        <taxon>Bacillati</taxon>
        <taxon>Actinomycetota</taxon>
        <taxon>Actinomycetes</taxon>
        <taxon>Kitasatosporales</taxon>
        <taxon>Streptomycetaceae</taxon>
        <taxon>Streptomyces</taxon>
    </lineage>
</organism>
<gene>
    <name evidence="2" type="ORF">GCM10010249_08960</name>
</gene>
<feature type="transmembrane region" description="Helical" evidence="1">
    <location>
        <begin position="87"/>
        <end position="108"/>
    </location>
</feature>
<dbReference type="EMBL" id="BMSV01000002">
    <property type="protein sequence ID" value="GGP93497.1"/>
    <property type="molecule type" value="Genomic_DNA"/>
</dbReference>
<feature type="transmembrane region" description="Helical" evidence="1">
    <location>
        <begin position="58"/>
        <end position="81"/>
    </location>
</feature>
<dbReference type="InterPro" id="IPR009937">
    <property type="entry name" value="Phage_holin_3_6"/>
</dbReference>
<sequence>MPMSTVEQPAGPSRREDSIGALVTQASQQLSQLVRDEMRLAQAEMVQKGKRFGIGGGLFGGAGMVAFLALQALVAAGIAALALVLPVWASALIVCGALAAIAAALALAGRKQVAGAAPPVPERAIEGIKADVAEIKEKAHR</sequence>
<dbReference type="Proteomes" id="UP000654123">
    <property type="component" value="Unassembled WGS sequence"/>
</dbReference>
<reference evidence="2" key="1">
    <citation type="journal article" date="2014" name="Int. J. Syst. Evol. Microbiol.">
        <title>Complete genome sequence of Corynebacterium casei LMG S-19264T (=DSM 44701T), isolated from a smear-ripened cheese.</title>
        <authorList>
            <consortium name="US DOE Joint Genome Institute (JGI-PGF)"/>
            <person name="Walter F."/>
            <person name="Albersmeier A."/>
            <person name="Kalinowski J."/>
            <person name="Ruckert C."/>
        </authorList>
    </citation>
    <scope>NUCLEOTIDE SEQUENCE</scope>
    <source>
        <strain evidence="2">JCM 4335</strain>
    </source>
</reference>
<keyword evidence="1" id="KW-1133">Transmembrane helix</keyword>
<accession>A0A918EJQ6</accession>
<name>A0A918EJQ6_9ACTN</name>
<evidence type="ECO:0000313" key="3">
    <source>
        <dbReference type="Proteomes" id="UP000654123"/>
    </source>
</evidence>
<evidence type="ECO:0000256" key="1">
    <source>
        <dbReference type="SAM" id="Phobius"/>
    </source>
</evidence>
<keyword evidence="3" id="KW-1185">Reference proteome</keyword>
<evidence type="ECO:0000313" key="2">
    <source>
        <dbReference type="EMBL" id="GGP93497.1"/>
    </source>
</evidence>
<comment type="caution">
    <text evidence="2">The sequence shown here is derived from an EMBL/GenBank/DDBJ whole genome shotgun (WGS) entry which is preliminary data.</text>
</comment>
<dbReference type="Pfam" id="PF07332">
    <property type="entry name" value="Phage_holin_3_6"/>
    <property type="match status" value="1"/>
</dbReference>
<keyword evidence="1" id="KW-0472">Membrane</keyword>
<dbReference type="AlphaFoldDB" id="A0A918EJQ6"/>